<dbReference type="InterPro" id="IPR011009">
    <property type="entry name" value="Kinase-like_dom_sf"/>
</dbReference>
<dbReference type="InterPro" id="IPR002575">
    <property type="entry name" value="Aminoglycoside_PTrfase"/>
</dbReference>
<dbReference type="SUPFAM" id="SSF56112">
    <property type="entry name" value="Protein kinase-like (PK-like)"/>
    <property type="match status" value="1"/>
</dbReference>
<evidence type="ECO:0000313" key="3">
    <source>
        <dbReference type="Proteomes" id="UP000070544"/>
    </source>
</evidence>
<dbReference type="Pfam" id="PF01636">
    <property type="entry name" value="APH"/>
    <property type="match status" value="1"/>
</dbReference>
<dbReference type="Gene3D" id="3.90.1200.10">
    <property type="match status" value="1"/>
</dbReference>
<dbReference type="AlphaFoldDB" id="A0A139A0G8"/>
<reference evidence="2 3" key="1">
    <citation type="journal article" date="2015" name="Genome Biol. Evol.">
        <title>Phylogenomic analyses indicate that early fungi evolved digesting cell walls of algal ancestors of land plants.</title>
        <authorList>
            <person name="Chang Y."/>
            <person name="Wang S."/>
            <person name="Sekimoto S."/>
            <person name="Aerts A.L."/>
            <person name="Choi C."/>
            <person name="Clum A."/>
            <person name="LaButti K.M."/>
            <person name="Lindquist E.A."/>
            <person name="Yee Ngan C."/>
            <person name="Ohm R.A."/>
            <person name="Salamov A.A."/>
            <person name="Grigoriev I.V."/>
            <person name="Spatafora J.W."/>
            <person name="Berbee M.L."/>
        </authorList>
    </citation>
    <scope>NUCLEOTIDE SEQUENCE [LARGE SCALE GENOMIC DNA]</scope>
    <source>
        <strain evidence="2 3">JEL478</strain>
    </source>
</reference>
<keyword evidence="3" id="KW-1185">Reference proteome</keyword>
<feature type="domain" description="Aminoglycoside phosphotransferase" evidence="1">
    <location>
        <begin position="238"/>
        <end position="313"/>
    </location>
</feature>
<sequence length="456" mass="49927">MPSFPALVVFLLTAIVRATLGFLVHVPWRFAKRAYQAVASRTRGPKVNISDITVTPDFLERVLSRTPCLKGQPQISSFIVEPLLGTWNGVTSDLFRIKLTYVGDSDSLEPALPKTLVCKSSKTATFAQRIATGFGGVGATEASFYENAFRSGALDGWGEGLVRVPKIYSTNVTLISGETTLLMEDLSGFYRITSAVLADAAPIFTALSSTGWSPVRKKGHSIMMDPQRDIQTGDTIVRLMPQLLRYLSNGPRTLLHGDAHSGNLFFTKPIDVPDSVSDLETRMICVDWQTATTGNPFSDVAYCISMAQMESSGFVTMAKFYAERLETHVQKLRGDAVARALLDWIPNEEAVLFQFRIAFAAAARNVLSAAAFLRDWQNIHVARTAVEPGVLVFDNCLKLDLETGAEEALPGNASKSNKRDNKYKVIKYLAILLRALGELEVLGALNTFESKMGVCP</sequence>
<accession>A0A139A0G8</accession>
<evidence type="ECO:0000313" key="2">
    <source>
        <dbReference type="EMBL" id="KXS10277.1"/>
    </source>
</evidence>
<evidence type="ECO:0000259" key="1">
    <source>
        <dbReference type="Pfam" id="PF01636"/>
    </source>
</evidence>
<gene>
    <name evidence="2" type="ORF">M427DRAFT_37550</name>
</gene>
<dbReference type="OrthoDB" id="191037at2759"/>
<name>A0A139A0G8_GONPJ</name>
<dbReference type="PANTHER" id="PTHR11012">
    <property type="entry name" value="PROTEIN KINASE-LIKE DOMAIN-CONTAINING"/>
    <property type="match status" value="1"/>
</dbReference>
<dbReference type="Proteomes" id="UP000070544">
    <property type="component" value="Unassembled WGS sequence"/>
</dbReference>
<protein>
    <recommendedName>
        <fullName evidence="1">Aminoglycoside phosphotransferase domain-containing protein</fullName>
    </recommendedName>
</protein>
<proteinExistence type="predicted"/>
<dbReference type="EMBL" id="KQ965831">
    <property type="protein sequence ID" value="KXS10277.1"/>
    <property type="molecule type" value="Genomic_DNA"/>
</dbReference>
<organism evidence="2 3">
    <name type="scientific">Gonapodya prolifera (strain JEL478)</name>
    <name type="common">Monoblepharis prolifera</name>
    <dbReference type="NCBI Taxonomy" id="1344416"/>
    <lineage>
        <taxon>Eukaryota</taxon>
        <taxon>Fungi</taxon>
        <taxon>Fungi incertae sedis</taxon>
        <taxon>Chytridiomycota</taxon>
        <taxon>Chytridiomycota incertae sedis</taxon>
        <taxon>Monoblepharidomycetes</taxon>
        <taxon>Monoblepharidales</taxon>
        <taxon>Gonapodyaceae</taxon>
        <taxon>Gonapodya</taxon>
    </lineage>
</organism>
<dbReference type="PANTHER" id="PTHR11012:SF30">
    <property type="entry name" value="PROTEIN KINASE-LIKE DOMAIN-CONTAINING"/>
    <property type="match status" value="1"/>
</dbReference>